<dbReference type="EMBL" id="JABVXQ010000007">
    <property type="protein sequence ID" value="KAF6099883.1"/>
    <property type="molecule type" value="Genomic_DNA"/>
</dbReference>
<accession>A0A833ZW29</accession>
<protein>
    <submittedName>
        <fullName evidence="2">Uncharacterized protein</fullName>
    </submittedName>
</protein>
<sequence>MHCTPLYARVPSMGLRTLEARGGQLWSSGWQNRGFSGLTAPGQLPMALETPPELSRMFLPLLTPQMGPLNENPYPCPVLDLGHQSPNTVSPQSPLFTTRRPCKATCKPWPYSPALCPHTRFGETQGVFGIRGPGPRQGLWGTGVGAPSQSRDPSEVGSGPACTQGRRGARTVCDPPLVPSPREPVGPGAGQREGPHSGSWATASWDGGSGGSLEPLKKKDAAHTFLIRNSLF</sequence>
<organism evidence="2 3">
    <name type="scientific">Phyllostomus discolor</name>
    <name type="common">pale spear-nosed bat</name>
    <dbReference type="NCBI Taxonomy" id="89673"/>
    <lineage>
        <taxon>Eukaryota</taxon>
        <taxon>Metazoa</taxon>
        <taxon>Chordata</taxon>
        <taxon>Craniata</taxon>
        <taxon>Vertebrata</taxon>
        <taxon>Euteleostomi</taxon>
        <taxon>Mammalia</taxon>
        <taxon>Eutheria</taxon>
        <taxon>Laurasiatheria</taxon>
        <taxon>Chiroptera</taxon>
        <taxon>Yangochiroptera</taxon>
        <taxon>Phyllostomidae</taxon>
        <taxon>Phyllostominae</taxon>
        <taxon>Phyllostomus</taxon>
    </lineage>
</organism>
<comment type="caution">
    <text evidence="2">The sequence shown here is derived from an EMBL/GenBank/DDBJ whole genome shotgun (WGS) entry which is preliminary data.</text>
</comment>
<gene>
    <name evidence="2" type="ORF">HJG60_011608</name>
</gene>
<evidence type="ECO:0000256" key="1">
    <source>
        <dbReference type="SAM" id="MobiDB-lite"/>
    </source>
</evidence>
<proteinExistence type="predicted"/>
<dbReference type="AlphaFoldDB" id="A0A833ZW29"/>
<reference evidence="2 3" key="1">
    <citation type="journal article" date="2020" name="Nature">
        <title>Six reference-quality genomes reveal evolution of bat adaptations.</title>
        <authorList>
            <person name="Jebb D."/>
            <person name="Huang Z."/>
            <person name="Pippel M."/>
            <person name="Hughes G.M."/>
            <person name="Lavrichenko K."/>
            <person name="Devanna P."/>
            <person name="Winkler S."/>
            <person name="Jermiin L.S."/>
            <person name="Skirmuntt E.C."/>
            <person name="Katzourakis A."/>
            <person name="Burkitt-Gray L."/>
            <person name="Ray D.A."/>
            <person name="Sullivan K.A.M."/>
            <person name="Roscito J.G."/>
            <person name="Kirilenko B.M."/>
            <person name="Davalos L.M."/>
            <person name="Corthals A.P."/>
            <person name="Power M.L."/>
            <person name="Jones G."/>
            <person name="Ransome R.D."/>
            <person name="Dechmann D.K.N."/>
            <person name="Locatelli A.G."/>
            <person name="Puechmaille S.J."/>
            <person name="Fedrigo O."/>
            <person name="Jarvis E.D."/>
            <person name="Hiller M."/>
            <person name="Vernes S.C."/>
            <person name="Myers E.W."/>
            <person name="Teeling E.C."/>
        </authorList>
    </citation>
    <scope>NUCLEOTIDE SEQUENCE [LARGE SCALE GENOMIC DNA]</scope>
    <source>
        <strain evidence="2">Bat1K_MPI-CBG_1</strain>
    </source>
</reference>
<evidence type="ECO:0000313" key="3">
    <source>
        <dbReference type="Proteomes" id="UP000664940"/>
    </source>
</evidence>
<name>A0A833ZW29_9CHIR</name>
<dbReference type="Proteomes" id="UP000664940">
    <property type="component" value="Unassembled WGS sequence"/>
</dbReference>
<feature type="region of interest" description="Disordered" evidence="1">
    <location>
        <begin position="131"/>
        <end position="220"/>
    </location>
</feature>
<evidence type="ECO:0000313" key="2">
    <source>
        <dbReference type="EMBL" id="KAF6099883.1"/>
    </source>
</evidence>